<dbReference type="SMART" id="SM00411">
    <property type="entry name" value="BHL"/>
    <property type="match status" value="1"/>
</dbReference>
<dbReference type="InterPro" id="IPR010992">
    <property type="entry name" value="IHF-like_DNA-bd_dom_sf"/>
</dbReference>
<reference evidence="5" key="1">
    <citation type="submission" date="2020-10" db="EMBL/GenBank/DDBJ databases">
        <authorList>
            <person name="Gilroy R."/>
        </authorList>
    </citation>
    <scope>NUCLEOTIDE SEQUENCE</scope>
    <source>
        <strain evidence="5">1063</strain>
    </source>
</reference>
<evidence type="ECO:0000256" key="4">
    <source>
        <dbReference type="RuleBase" id="RU003939"/>
    </source>
</evidence>
<keyword evidence="2" id="KW-0226">DNA condensation</keyword>
<dbReference type="PRINTS" id="PR01727">
    <property type="entry name" value="DNABINDINGHU"/>
</dbReference>
<dbReference type="GO" id="GO:0005829">
    <property type="term" value="C:cytosol"/>
    <property type="evidence" value="ECO:0007669"/>
    <property type="project" value="TreeGrafter"/>
</dbReference>
<evidence type="ECO:0000313" key="6">
    <source>
        <dbReference type="Proteomes" id="UP000824088"/>
    </source>
</evidence>
<comment type="caution">
    <text evidence="5">The sequence shown here is derived from an EMBL/GenBank/DDBJ whole genome shotgun (WGS) entry which is preliminary data.</text>
</comment>
<evidence type="ECO:0000256" key="3">
    <source>
        <dbReference type="ARBA" id="ARBA00023125"/>
    </source>
</evidence>
<dbReference type="EMBL" id="DVMN01000055">
    <property type="protein sequence ID" value="HIU21222.1"/>
    <property type="molecule type" value="Genomic_DNA"/>
</dbReference>
<dbReference type="InterPro" id="IPR000119">
    <property type="entry name" value="Hist_DNA-bd"/>
</dbReference>
<evidence type="ECO:0000313" key="5">
    <source>
        <dbReference type="EMBL" id="HIU21222.1"/>
    </source>
</evidence>
<reference evidence="5" key="2">
    <citation type="journal article" date="2021" name="PeerJ">
        <title>Extensive microbial diversity within the chicken gut microbiome revealed by metagenomics and culture.</title>
        <authorList>
            <person name="Gilroy R."/>
            <person name="Ravi A."/>
            <person name="Getino M."/>
            <person name="Pursley I."/>
            <person name="Horton D.L."/>
            <person name="Alikhan N.F."/>
            <person name="Baker D."/>
            <person name="Gharbi K."/>
            <person name="Hall N."/>
            <person name="Watson M."/>
            <person name="Adriaenssens E.M."/>
            <person name="Foster-Nyarko E."/>
            <person name="Jarju S."/>
            <person name="Secka A."/>
            <person name="Antonio M."/>
            <person name="Oren A."/>
            <person name="Chaudhuri R.R."/>
            <person name="La Ragione R."/>
            <person name="Hildebrand F."/>
            <person name="Pallen M.J."/>
        </authorList>
    </citation>
    <scope>NUCLEOTIDE SEQUENCE</scope>
    <source>
        <strain evidence="5">1063</strain>
    </source>
</reference>
<dbReference type="GO" id="GO:0030527">
    <property type="term" value="F:structural constituent of chromatin"/>
    <property type="evidence" value="ECO:0007669"/>
    <property type="project" value="InterPro"/>
</dbReference>
<evidence type="ECO:0000256" key="1">
    <source>
        <dbReference type="ARBA" id="ARBA00010529"/>
    </source>
</evidence>
<dbReference type="GO" id="GO:0030261">
    <property type="term" value="P:chromosome condensation"/>
    <property type="evidence" value="ECO:0007669"/>
    <property type="project" value="UniProtKB-KW"/>
</dbReference>
<dbReference type="Gene3D" id="4.10.520.10">
    <property type="entry name" value="IHF-like DNA-binding proteins"/>
    <property type="match status" value="1"/>
</dbReference>
<sequence length="90" mass="9536">MNKTDFIKAVASKADLSIKDATAAVEAYAAVVAEALKAGDKVALAGFGTYELKQKAERTGFNPIKKEAIVIPASNAPVLKFGKAFKDMFN</sequence>
<dbReference type="Pfam" id="PF00216">
    <property type="entry name" value="Bac_DNA_binding"/>
    <property type="match status" value="1"/>
</dbReference>
<dbReference type="PANTHER" id="PTHR33175">
    <property type="entry name" value="DNA-BINDING PROTEIN HU"/>
    <property type="match status" value="1"/>
</dbReference>
<dbReference type="GO" id="GO:0003677">
    <property type="term" value="F:DNA binding"/>
    <property type="evidence" value="ECO:0007669"/>
    <property type="project" value="UniProtKB-KW"/>
</dbReference>
<organism evidence="5 6">
    <name type="scientific">Candidatus Limadaptatus stercorigallinarum</name>
    <dbReference type="NCBI Taxonomy" id="2840845"/>
    <lineage>
        <taxon>Bacteria</taxon>
        <taxon>Bacillati</taxon>
        <taxon>Bacillota</taxon>
        <taxon>Clostridia</taxon>
        <taxon>Eubacteriales</taxon>
        <taxon>Candidatus Limadaptatus</taxon>
    </lineage>
</organism>
<name>A0A9D1HSJ5_9FIRM</name>
<evidence type="ECO:0000256" key="2">
    <source>
        <dbReference type="ARBA" id="ARBA00023067"/>
    </source>
</evidence>
<comment type="similarity">
    <text evidence="1 4">Belongs to the bacterial histone-like protein family.</text>
</comment>
<protein>
    <submittedName>
        <fullName evidence="5">HU family DNA-binding protein</fullName>
    </submittedName>
</protein>
<dbReference type="PANTHER" id="PTHR33175:SF3">
    <property type="entry name" value="DNA-BINDING PROTEIN HU-BETA"/>
    <property type="match status" value="1"/>
</dbReference>
<accession>A0A9D1HSJ5</accession>
<dbReference type="SUPFAM" id="SSF47729">
    <property type="entry name" value="IHF-like DNA-binding proteins"/>
    <property type="match status" value="1"/>
</dbReference>
<dbReference type="AlphaFoldDB" id="A0A9D1HSJ5"/>
<dbReference type="Proteomes" id="UP000824088">
    <property type="component" value="Unassembled WGS sequence"/>
</dbReference>
<keyword evidence="3 5" id="KW-0238">DNA-binding</keyword>
<gene>
    <name evidence="5" type="ORF">IAD51_03145</name>
</gene>
<proteinExistence type="inferred from homology"/>